<comment type="caution">
    <text evidence="2">The sequence shown here is derived from an EMBL/GenBank/DDBJ whole genome shotgun (WGS) entry which is preliminary data.</text>
</comment>
<organism evidence="2 3">
    <name type="scientific">Gigaspora margarita</name>
    <dbReference type="NCBI Taxonomy" id="4874"/>
    <lineage>
        <taxon>Eukaryota</taxon>
        <taxon>Fungi</taxon>
        <taxon>Fungi incertae sedis</taxon>
        <taxon>Mucoromycota</taxon>
        <taxon>Glomeromycotina</taxon>
        <taxon>Glomeromycetes</taxon>
        <taxon>Diversisporales</taxon>
        <taxon>Gigasporaceae</taxon>
        <taxon>Gigaspora</taxon>
    </lineage>
</organism>
<evidence type="ECO:0000313" key="3">
    <source>
        <dbReference type="Proteomes" id="UP000789901"/>
    </source>
</evidence>
<dbReference type="Proteomes" id="UP000789901">
    <property type="component" value="Unassembled WGS sequence"/>
</dbReference>
<evidence type="ECO:0000256" key="1">
    <source>
        <dbReference type="SAM" id="MobiDB-lite"/>
    </source>
</evidence>
<evidence type="ECO:0000313" key="2">
    <source>
        <dbReference type="EMBL" id="CAG8477196.1"/>
    </source>
</evidence>
<feature type="compositionally biased region" description="Polar residues" evidence="1">
    <location>
        <begin position="142"/>
        <end position="156"/>
    </location>
</feature>
<keyword evidence="3" id="KW-1185">Reference proteome</keyword>
<reference evidence="2 3" key="1">
    <citation type="submission" date="2021-06" db="EMBL/GenBank/DDBJ databases">
        <authorList>
            <person name="Kallberg Y."/>
            <person name="Tangrot J."/>
            <person name="Rosling A."/>
        </authorList>
    </citation>
    <scope>NUCLEOTIDE SEQUENCE [LARGE SCALE GENOMIC DNA]</scope>
    <source>
        <strain evidence="2 3">120-4 pot B 10/14</strain>
    </source>
</reference>
<gene>
    <name evidence="2" type="ORF">GMARGA_LOCUS1058</name>
</gene>
<dbReference type="EMBL" id="CAJVQB010000241">
    <property type="protein sequence ID" value="CAG8477196.1"/>
    <property type="molecule type" value="Genomic_DNA"/>
</dbReference>
<feature type="region of interest" description="Disordered" evidence="1">
    <location>
        <begin position="217"/>
        <end position="258"/>
    </location>
</feature>
<feature type="compositionally biased region" description="Basic and acidic residues" evidence="1">
    <location>
        <begin position="157"/>
        <end position="166"/>
    </location>
</feature>
<feature type="region of interest" description="Disordered" evidence="1">
    <location>
        <begin position="139"/>
        <end position="166"/>
    </location>
</feature>
<sequence length="424" mass="47865">MVVKIIENKKEIIRNSIHHIWKATNGGVRKIVFNDTSRSATIFLSDGTNDTENLDAPGAVLISEETFRKIINDLANLKGKESIIVEDDLDNDGSSHVDELMLDAQTNENDENDTLNFEDDQWTEDSRINDYFKMSKRKEENQNAVIQETNMGSSFEVSERDSTNDNEKAEFLQDGDDLDELAIIPSTPQPSSLKSNTTEIDQVNEIQVVEPHIQDPLLYNSSSSDEISQVNKTQSTKSNAQELLQNDGSPSDEYSNSEEEIDELIFDALASSHIAAEYANDAIERVPSNLTEDSPLPSINEILGQSFIARNINVKTNPSQISNDLKFGKEIERTPESQLNNEHVNNNQEEYREQEYREHLYYLFPPNQLEREQSNSSHSSTSISTVSSQEILTNKTVTSYADANEANNRLEVYQIMPTKIINGF</sequence>
<accession>A0ABM8VY99</accession>
<protein>
    <submittedName>
        <fullName evidence="2">30578_t:CDS:1</fullName>
    </submittedName>
</protein>
<feature type="compositionally biased region" description="Polar residues" evidence="1">
    <location>
        <begin position="219"/>
        <end position="254"/>
    </location>
</feature>
<name>A0ABM8VY99_GIGMA</name>
<proteinExistence type="predicted"/>